<dbReference type="GO" id="GO:0042176">
    <property type="term" value="P:regulation of protein catabolic process"/>
    <property type="evidence" value="ECO:0007669"/>
    <property type="project" value="UniProtKB-ARBA"/>
</dbReference>
<evidence type="ECO:0000259" key="25">
    <source>
        <dbReference type="Pfam" id="PF17189"/>
    </source>
</evidence>
<evidence type="ECO:0000256" key="11">
    <source>
        <dbReference type="ARBA" id="ARBA00033633"/>
    </source>
</evidence>
<dbReference type="GO" id="GO:0005765">
    <property type="term" value="C:lysosomal membrane"/>
    <property type="evidence" value="ECO:0007669"/>
    <property type="project" value="UniProtKB-SubCell"/>
</dbReference>
<dbReference type="GO" id="GO:0005102">
    <property type="term" value="F:signaling receptor binding"/>
    <property type="evidence" value="ECO:0007669"/>
    <property type="project" value="UniProtKB-ARBA"/>
</dbReference>
<evidence type="ECO:0000256" key="21">
    <source>
        <dbReference type="ARBA" id="ARBA00049379"/>
    </source>
</evidence>
<reference evidence="26" key="1">
    <citation type="submission" date="2025-08" db="UniProtKB">
        <authorList>
            <consortium name="Ensembl"/>
        </authorList>
    </citation>
    <scope>IDENTIFICATION</scope>
</reference>
<evidence type="ECO:0000256" key="2">
    <source>
        <dbReference type="ARBA" id="ARBA00004207"/>
    </source>
</evidence>
<evidence type="ECO:0000313" key="26">
    <source>
        <dbReference type="Ensembl" id="ENSVKKP00000013286.1"/>
    </source>
</evidence>
<dbReference type="GO" id="GO:0004348">
    <property type="term" value="F:glucosylceramidase activity"/>
    <property type="evidence" value="ECO:0007669"/>
    <property type="project" value="UniProtKB-EC"/>
</dbReference>
<dbReference type="EC" id="3.2.1.45" evidence="23"/>
<dbReference type="OMA" id="NEPLNRG"/>
<comment type="similarity">
    <text evidence="6 23">Belongs to the glycosyl hydrolase 30 family.</text>
</comment>
<comment type="pathway">
    <text evidence="3">Steroid metabolism; cholesterol metabolism.</text>
</comment>
<keyword evidence="10 23" id="KW-0443">Lipid metabolism</keyword>
<evidence type="ECO:0000256" key="9">
    <source>
        <dbReference type="ARBA" id="ARBA00022919"/>
    </source>
</evidence>
<comment type="subcellular location">
    <subcellularLocation>
        <location evidence="2">Lysosome membrane</location>
        <topology evidence="2">Peripheral membrane protein</topology>
        <orientation evidence="2">Lumenal side</orientation>
    </subcellularLocation>
</comment>
<keyword evidence="27" id="KW-1185">Reference proteome</keyword>
<dbReference type="SUPFAM" id="SSF51011">
    <property type="entry name" value="Glycosyl hydrolase domain"/>
    <property type="match status" value="2"/>
</dbReference>
<comment type="catalytic activity">
    <reaction evidence="14">
        <text>1-(beta-D-galactosyl)-N-dodecanoylsphing-4-enine + cholesterol = cholesteryl 3-beta-D-galactoside + N-dodecanoylsphing-4-enine</text>
        <dbReference type="Rhea" id="RHEA:70255"/>
        <dbReference type="ChEBI" id="CHEBI:16113"/>
        <dbReference type="ChEBI" id="CHEBI:72956"/>
        <dbReference type="ChEBI" id="CHEBI:73432"/>
        <dbReference type="ChEBI" id="CHEBI:189066"/>
    </reaction>
    <physiologicalReaction direction="left-to-right" evidence="14">
        <dbReference type="Rhea" id="RHEA:70256"/>
    </physiologicalReaction>
    <physiologicalReaction direction="right-to-left" evidence="14">
        <dbReference type="Rhea" id="RHEA:70257"/>
    </physiologicalReaction>
</comment>
<evidence type="ECO:0000256" key="13">
    <source>
        <dbReference type="ARBA" id="ARBA00033698"/>
    </source>
</evidence>
<evidence type="ECO:0000313" key="27">
    <source>
        <dbReference type="Proteomes" id="UP000694545"/>
    </source>
</evidence>
<evidence type="ECO:0000256" key="12">
    <source>
        <dbReference type="ARBA" id="ARBA00033646"/>
    </source>
</evidence>
<dbReference type="GO" id="GO:0006680">
    <property type="term" value="P:glucosylceramide catabolic process"/>
    <property type="evidence" value="ECO:0007669"/>
    <property type="project" value="UniProtKB-ARBA"/>
</dbReference>
<evidence type="ECO:0000256" key="5">
    <source>
        <dbReference type="ARBA" id="ARBA00005189"/>
    </source>
</evidence>
<dbReference type="GO" id="GO:0016241">
    <property type="term" value="P:regulation of macroautophagy"/>
    <property type="evidence" value="ECO:0007669"/>
    <property type="project" value="UniProtKB-ARBA"/>
</dbReference>
<dbReference type="InterPro" id="IPR017853">
    <property type="entry name" value="GH"/>
</dbReference>
<keyword evidence="9 23" id="KW-0746">Sphingolipid metabolism</keyword>
<proteinExistence type="inferred from homology"/>
<evidence type="ECO:0000256" key="14">
    <source>
        <dbReference type="ARBA" id="ARBA00033703"/>
    </source>
</evidence>
<comment type="catalytic activity">
    <reaction evidence="1">
        <text>a beta-D-glucosyl-(1&lt;-&gt;1')-N-acylsphing-4-enine + H2O = an N-acylsphing-4-enine + D-glucose</text>
        <dbReference type="Rhea" id="RHEA:13269"/>
        <dbReference type="ChEBI" id="CHEBI:4167"/>
        <dbReference type="ChEBI" id="CHEBI:15377"/>
        <dbReference type="ChEBI" id="CHEBI:22801"/>
        <dbReference type="ChEBI" id="CHEBI:52639"/>
        <dbReference type="EC" id="3.2.1.45"/>
    </reaction>
    <physiologicalReaction direction="left-to-right" evidence="1">
        <dbReference type="Rhea" id="RHEA:13270"/>
    </physiologicalReaction>
</comment>
<sequence length="541" mass="60621">MYSQTPQRPGVLCRSKAPDLALFLLHKAITSPSFCSPGDRPCLARNFGHDSLVCECSADYCDTLEPVSLPPLGAYVKYESSKAGKRLERTEGLLRSNPPDDGNLTLKLQSSQKYQKIKGFGGALTDSAAFNLLSLSPKAQANLLKSYFSEVGIEYTLIRVPMGSCDFSLRMYAYDDWDDDFELKNFSLAEEDTKMKIPILQRAQKVAPKPLSFFASPWTSPVWMKTNGAMTGRGTLKGQPGDKYHKTWANYFIRFLDEYAKHNVTFWAITAGNEPMAGNILFYPFQCLGFSAEHQRDFIAKDLGPALANSSHKGIDLIILDDQRILLPFWAEVVLKDPVASSYVNGIGVHWYLDFLAPTDLSLLITHRRFPSYYIISTEASTGSYIFEHWVALGSWERGNKYSYSIITNLNNYATGWTDWNLALNMEGGPNWSRNYVDSPVIVDTAKDVFYKQPMFYHMAHFSKFLPEGAQRIGIHSSTVSTLEFLAFLRPDGSAAVVVLNRSAQDVPFGIVDPDVGNIEAVATANSIQTYLWQRPPEKLE</sequence>
<dbReference type="Pfam" id="PF17189">
    <property type="entry name" value="Glyco_hydro_30C"/>
    <property type="match status" value="1"/>
</dbReference>
<dbReference type="SUPFAM" id="SSF51445">
    <property type="entry name" value="(Trans)glycosidases"/>
    <property type="match status" value="1"/>
</dbReference>
<evidence type="ECO:0000256" key="8">
    <source>
        <dbReference type="ARBA" id="ARBA00022801"/>
    </source>
</evidence>
<organism evidence="26 27">
    <name type="scientific">Varanus komodoensis</name>
    <name type="common">Komodo dragon</name>
    <dbReference type="NCBI Taxonomy" id="61221"/>
    <lineage>
        <taxon>Eukaryota</taxon>
        <taxon>Metazoa</taxon>
        <taxon>Chordata</taxon>
        <taxon>Craniata</taxon>
        <taxon>Vertebrata</taxon>
        <taxon>Euteleostomi</taxon>
        <taxon>Lepidosauria</taxon>
        <taxon>Squamata</taxon>
        <taxon>Bifurcata</taxon>
        <taxon>Unidentata</taxon>
        <taxon>Episquamata</taxon>
        <taxon>Toxicofera</taxon>
        <taxon>Anguimorpha</taxon>
        <taxon>Paleoanguimorpha</taxon>
        <taxon>Varanoidea</taxon>
        <taxon>Varanidae</taxon>
        <taxon>Varanus</taxon>
    </lineage>
</organism>
<keyword evidence="8 23" id="KW-0378">Hydrolase</keyword>
<evidence type="ECO:0000256" key="16">
    <source>
        <dbReference type="ARBA" id="ARBA00048111"/>
    </source>
</evidence>
<comment type="catalytic activity">
    <reaction evidence="17">
        <text>a beta-D-galactosyl-(1&lt;-&gt;1')-N-acylsphing-4-enine + cholesterol = cholesteryl 3-beta-D-galactoside + an N-acylsphing-4-enine</text>
        <dbReference type="Rhea" id="RHEA:70235"/>
        <dbReference type="ChEBI" id="CHEBI:16113"/>
        <dbReference type="ChEBI" id="CHEBI:18390"/>
        <dbReference type="ChEBI" id="CHEBI:52639"/>
        <dbReference type="ChEBI" id="CHEBI:189066"/>
    </reaction>
    <physiologicalReaction direction="left-to-right" evidence="17">
        <dbReference type="Rhea" id="RHEA:70236"/>
    </physiologicalReaction>
    <physiologicalReaction direction="right-to-left" evidence="17">
        <dbReference type="Rhea" id="RHEA:70237"/>
    </physiologicalReaction>
</comment>
<comment type="pathway">
    <text evidence="5">Lipid metabolism.</text>
</comment>
<name>A0A8D2JHG1_VARKO</name>
<dbReference type="Gene3D" id="3.20.20.80">
    <property type="entry name" value="Glycosidases"/>
    <property type="match status" value="1"/>
</dbReference>
<dbReference type="InterPro" id="IPR001139">
    <property type="entry name" value="Glyco_hydro_30"/>
</dbReference>
<evidence type="ECO:0000256" key="6">
    <source>
        <dbReference type="ARBA" id="ARBA00005382"/>
    </source>
</evidence>
<feature type="domain" description="Glycosyl hydrolase family 30 beta sandwich" evidence="25">
    <location>
        <begin position="469"/>
        <end position="531"/>
    </location>
</feature>
<comment type="catalytic activity">
    <reaction evidence="18">
        <text>beta-D-glucosyl-N-dodecanoylsphing-4-enine + cholesterol = N-dodecanoylsphing-4-enine + cholesteryl 3-beta-D-glucoside</text>
        <dbReference type="Rhea" id="RHEA:70307"/>
        <dbReference type="ChEBI" id="CHEBI:16113"/>
        <dbReference type="ChEBI" id="CHEBI:17495"/>
        <dbReference type="ChEBI" id="CHEBI:72956"/>
        <dbReference type="ChEBI" id="CHEBI:76297"/>
    </reaction>
    <physiologicalReaction direction="left-to-right" evidence="18">
        <dbReference type="Rhea" id="RHEA:70308"/>
    </physiologicalReaction>
    <physiologicalReaction direction="right-to-left" evidence="18">
        <dbReference type="Rhea" id="RHEA:70309"/>
    </physiologicalReaction>
</comment>
<dbReference type="GO" id="GO:0006914">
    <property type="term" value="P:autophagy"/>
    <property type="evidence" value="ECO:0007669"/>
    <property type="project" value="UniProtKB-ARBA"/>
</dbReference>
<dbReference type="FunFam" id="3.20.20.80:FF:000030">
    <property type="entry name" value="Lysosomal acid glucosylceramidase"/>
    <property type="match status" value="1"/>
</dbReference>
<comment type="catalytic activity">
    <reaction evidence="16">
        <text>beta-D-glucosyl-(1&lt;-&gt;1)-N-octadecanoylsphing-4-enine + cholesterol = cholesteryl 3-beta-D-glucoside + N-octadecanoylsphing-4-enine</text>
        <dbReference type="Rhea" id="RHEA:70311"/>
        <dbReference type="ChEBI" id="CHEBI:16113"/>
        <dbReference type="ChEBI" id="CHEBI:17495"/>
        <dbReference type="ChEBI" id="CHEBI:72961"/>
        <dbReference type="ChEBI" id="CHEBI:84719"/>
    </reaction>
    <physiologicalReaction direction="left-to-right" evidence="16">
        <dbReference type="Rhea" id="RHEA:70312"/>
    </physiologicalReaction>
    <physiologicalReaction direction="right-to-left" evidence="16">
        <dbReference type="Rhea" id="RHEA:70313"/>
    </physiologicalReaction>
</comment>
<dbReference type="PRINTS" id="PR00843">
    <property type="entry name" value="GLHYDRLASE30"/>
</dbReference>
<evidence type="ECO:0000256" key="10">
    <source>
        <dbReference type="ARBA" id="ARBA00023098"/>
    </source>
</evidence>
<dbReference type="PANTHER" id="PTHR11069:SF23">
    <property type="entry name" value="LYSOSOMAL ACID GLUCOSYLCERAMIDASE"/>
    <property type="match status" value="1"/>
</dbReference>
<keyword evidence="23" id="KW-0326">Glycosidase</keyword>
<dbReference type="GO" id="GO:0008422">
    <property type="term" value="F:beta-glucosidase activity"/>
    <property type="evidence" value="ECO:0007669"/>
    <property type="project" value="UniProtKB-ARBA"/>
</dbReference>
<evidence type="ECO:0000259" key="24">
    <source>
        <dbReference type="Pfam" id="PF02055"/>
    </source>
</evidence>
<evidence type="ECO:0000256" key="19">
    <source>
        <dbReference type="ARBA" id="ARBA00048817"/>
    </source>
</evidence>
<dbReference type="GO" id="GO:0032006">
    <property type="term" value="P:regulation of TOR signaling"/>
    <property type="evidence" value="ECO:0007669"/>
    <property type="project" value="UniProtKB-ARBA"/>
</dbReference>
<dbReference type="PANTHER" id="PTHR11069">
    <property type="entry name" value="GLUCOSYLCERAMIDASE"/>
    <property type="match status" value="1"/>
</dbReference>
<dbReference type="GO" id="GO:0007040">
    <property type="term" value="P:lysosome organization"/>
    <property type="evidence" value="ECO:0007669"/>
    <property type="project" value="UniProtKB-ARBA"/>
</dbReference>
<dbReference type="GO" id="GO:0004336">
    <property type="term" value="F:galactosylceramidase activity"/>
    <property type="evidence" value="ECO:0007669"/>
    <property type="project" value="UniProtKB-EC"/>
</dbReference>
<dbReference type="GO" id="GO:0046527">
    <property type="term" value="F:glucosyltransferase activity"/>
    <property type="evidence" value="ECO:0007669"/>
    <property type="project" value="UniProtKB-ARBA"/>
</dbReference>
<comment type="pathway">
    <text evidence="4">Sphingolipid metabolism.</text>
</comment>
<keyword evidence="7" id="KW-0732">Signal</keyword>
<dbReference type="Proteomes" id="UP000694545">
    <property type="component" value="Unplaced"/>
</dbReference>
<comment type="catalytic activity">
    <reaction evidence="22">
        <text>beta-D-glucosyl-N-(9Z-octadecenoyl)-sphing-4E-enine + cholesterol = N-(9Z-octadecenoyl)-sphing-4-enine + cholesteryl 3-beta-D-glucoside</text>
        <dbReference type="Rhea" id="RHEA:58324"/>
        <dbReference type="ChEBI" id="CHEBI:16113"/>
        <dbReference type="ChEBI" id="CHEBI:17495"/>
        <dbReference type="ChEBI" id="CHEBI:77996"/>
        <dbReference type="ChEBI" id="CHEBI:139140"/>
    </reaction>
    <physiologicalReaction direction="left-to-right" evidence="22">
        <dbReference type="Rhea" id="RHEA:58325"/>
    </physiologicalReaction>
    <physiologicalReaction direction="right-to-left" evidence="22">
        <dbReference type="Rhea" id="RHEA:58326"/>
    </physiologicalReaction>
</comment>
<dbReference type="GO" id="GO:0042391">
    <property type="term" value="P:regulation of membrane potential"/>
    <property type="evidence" value="ECO:0007669"/>
    <property type="project" value="UniProtKB-ARBA"/>
</dbReference>
<comment type="catalytic activity">
    <reaction evidence="12">
        <text>cholesteryl 3-beta-D-glucoside + H2O = cholesterol + D-glucose</text>
        <dbReference type="Rhea" id="RHEA:11956"/>
        <dbReference type="ChEBI" id="CHEBI:4167"/>
        <dbReference type="ChEBI" id="CHEBI:15377"/>
        <dbReference type="ChEBI" id="CHEBI:16113"/>
        <dbReference type="ChEBI" id="CHEBI:17495"/>
    </reaction>
    <physiologicalReaction direction="left-to-right" evidence="12">
        <dbReference type="Rhea" id="RHEA:11957"/>
    </physiologicalReaction>
</comment>
<feature type="domain" description="Glycosyl hydrolase family 30 TIM-barrel" evidence="24">
    <location>
        <begin position="117"/>
        <end position="466"/>
    </location>
</feature>
<evidence type="ECO:0000256" key="15">
    <source>
        <dbReference type="ARBA" id="ARBA00048055"/>
    </source>
</evidence>
<evidence type="ECO:0000256" key="1">
    <source>
        <dbReference type="ARBA" id="ARBA00001013"/>
    </source>
</evidence>
<dbReference type="InterPro" id="IPR033453">
    <property type="entry name" value="Glyco_hydro_30_TIM-barrel"/>
</dbReference>
<accession>A0A8D2JHG1</accession>
<reference evidence="26" key="2">
    <citation type="submission" date="2025-09" db="UniProtKB">
        <authorList>
            <consortium name="Ensembl"/>
        </authorList>
    </citation>
    <scope>IDENTIFICATION</scope>
</reference>
<comment type="catalytic activity">
    <reaction evidence="19">
        <text>a beta-D-xylosyl-(1&lt;-&gt;1')-N-acylsphing-4-enine + cholesterol = cholesteryl 3-beta-D-xyloside + an N-acylsphing-4-enine</text>
        <dbReference type="Rhea" id="RHEA:70239"/>
        <dbReference type="ChEBI" id="CHEBI:16113"/>
        <dbReference type="ChEBI" id="CHEBI:52639"/>
        <dbReference type="ChEBI" id="CHEBI:189067"/>
        <dbReference type="ChEBI" id="CHEBI:189068"/>
    </reaction>
    <physiologicalReaction direction="left-to-right" evidence="19">
        <dbReference type="Rhea" id="RHEA:70240"/>
    </physiologicalReaction>
</comment>
<evidence type="ECO:0000256" key="17">
    <source>
        <dbReference type="ARBA" id="ARBA00048182"/>
    </source>
</evidence>
<comment type="catalytic activity">
    <reaction evidence="21">
        <text>beta-D-glucosyl-N-octanoylsphing-4E-enine + cholesterol = N-octanoylsphing-4-enine + cholesteryl 3-beta-D-glucoside</text>
        <dbReference type="Rhea" id="RHEA:70303"/>
        <dbReference type="ChEBI" id="CHEBI:16113"/>
        <dbReference type="ChEBI" id="CHEBI:17495"/>
        <dbReference type="ChEBI" id="CHEBI:45815"/>
        <dbReference type="ChEBI" id="CHEBI:65222"/>
    </reaction>
    <physiologicalReaction direction="left-to-right" evidence="21">
        <dbReference type="Rhea" id="RHEA:70304"/>
    </physiologicalReaction>
    <physiologicalReaction direction="right-to-left" evidence="21">
        <dbReference type="Rhea" id="RHEA:70305"/>
    </physiologicalReaction>
</comment>
<dbReference type="GO" id="GO:0030163">
    <property type="term" value="P:protein catabolic process"/>
    <property type="evidence" value="ECO:0007669"/>
    <property type="project" value="UniProtKB-ARBA"/>
</dbReference>
<dbReference type="Ensembl" id="ENSVKKT00000013606.1">
    <property type="protein sequence ID" value="ENSVKKP00000013286.1"/>
    <property type="gene ID" value="ENSVKKG00000009030.1"/>
</dbReference>
<evidence type="ECO:0000256" key="23">
    <source>
        <dbReference type="RuleBase" id="RU361188"/>
    </source>
</evidence>
<evidence type="ECO:0000256" key="20">
    <source>
        <dbReference type="ARBA" id="ARBA00048880"/>
    </source>
</evidence>
<dbReference type="Pfam" id="PF02055">
    <property type="entry name" value="Glyco_hydro_30"/>
    <property type="match status" value="1"/>
</dbReference>
<dbReference type="GO" id="GO:0010605">
    <property type="term" value="P:negative regulation of macromolecule metabolic process"/>
    <property type="evidence" value="ECO:0007669"/>
    <property type="project" value="UniProtKB-ARBA"/>
</dbReference>
<evidence type="ECO:0000256" key="18">
    <source>
        <dbReference type="ARBA" id="ARBA00048698"/>
    </source>
</evidence>
<comment type="catalytic activity">
    <reaction evidence="11">
        <text>beta-D-xylosyl-(1&lt;-&gt;1')-N-(9Z-octadecenoyl)-sphing-4-enine + cholesterol = cholesteryl 3-beta-D-xyloside + N-(9Z-octadecenoyl)-sphing-4-enine</text>
        <dbReference type="Rhea" id="RHEA:70251"/>
        <dbReference type="ChEBI" id="CHEBI:16113"/>
        <dbReference type="ChEBI" id="CHEBI:77996"/>
        <dbReference type="ChEBI" id="CHEBI:189067"/>
        <dbReference type="ChEBI" id="CHEBI:189081"/>
    </reaction>
    <physiologicalReaction direction="left-to-right" evidence="11">
        <dbReference type="Rhea" id="RHEA:70252"/>
    </physiologicalReaction>
</comment>
<comment type="catalytic activity">
    <reaction evidence="13">
        <text>a beta-D-galactosyl-(1&lt;-&gt;1')-N-acylsphing-4-enine + H2O = an N-acylsphing-4-enine + D-galactose</text>
        <dbReference type="Rhea" id="RHEA:14297"/>
        <dbReference type="ChEBI" id="CHEBI:4139"/>
        <dbReference type="ChEBI" id="CHEBI:15377"/>
        <dbReference type="ChEBI" id="CHEBI:18390"/>
        <dbReference type="ChEBI" id="CHEBI:52639"/>
        <dbReference type="EC" id="3.2.1.46"/>
    </reaction>
    <physiologicalReaction direction="left-to-right" evidence="13">
        <dbReference type="Rhea" id="RHEA:14298"/>
    </physiologicalReaction>
</comment>
<dbReference type="InterPro" id="IPR033452">
    <property type="entry name" value="GH30_C"/>
</dbReference>
<protein>
    <recommendedName>
        <fullName evidence="23">Glucosylceramidase</fullName>
        <ecNumber evidence="23">3.2.1.45</ecNumber>
    </recommendedName>
</protein>
<evidence type="ECO:0000256" key="4">
    <source>
        <dbReference type="ARBA" id="ARBA00004991"/>
    </source>
</evidence>
<dbReference type="GO" id="GO:0008203">
    <property type="term" value="P:cholesterol metabolic process"/>
    <property type="evidence" value="ECO:0007669"/>
    <property type="project" value="UniProtKB-UniPathway"/>
</dbReference>
<comment type="catalytic activity">
    <reaction evidence="15">
        <text>a beta-D-glucosyl-(1&lt;-&gt;1')-N-acylsphing-4-enine + cholesterol = cholesteryl 3-beta-D-glucoside + an N-acylsphing-4-enine</text>
        <dbReference type="Rhea" id="RHEA:58264"/>
        <dbReference type="ChEBI" id="CHEBI:16113"/>
        <dbReference type="ChEBI" id="CHEBI:17495"/>
        <dbReference type="ChEBI" id="CHEBI:22801"/>
        <dbReference type="ChEBI" id="CHEBI:52639"/>
    </reaction>
    <physiologicalReaction direction="left-to-right" evidence="15">
        <dbReference type="Rhea" id="RHEA:58265"/>
    </physiologicalReaction>
    <physiologicalReaction direction="right-to-left" evidence="15">
        <dbReference type="Rhea" id="RHEA:58266"/>
    </physiologicalReaction>
</comment>
<evidence type="ECO:0000256" key="7">
    <source>
        <dbReference type="ARBA" id="ARBA00022729"/>
    </source>
</evidence>
<dbReference type="UniPathway" id="UPA00296"/>
<dbReference type="AlphaFoldDB" id="A0A8D2JHG1"/>
<evidence type="ECO:0000256" key="3">
    <source>
        <dbReference type="ARBA" id="ARBA00004731"/>
    </source>
</evidence>
<evidence type="ECO:0000256" key="22">
    <source>
        <dbReference type="ARBA" id="ARBA00049516"/>
    </source>
</evidence>
<comment type="catalytic activity">
    <reaction evidence="20">
        <text>beta-D-glucosyl-(1&lt;-&gt;1')-N-(15Z-tetracosenoyl)-sphing-4-enine + cholesterol = N-(15Z-tetracosenoyl)-sphing-4-enine + cholesteryl 3-beta-D-glucoside</text>
        <dbReference type="Rhea" id="RHEA:70315"/>
        <dbReference type="ChEBI" id="CHEBI:16113"/>
        <dbReference type="ChEBI" id="CHEBI:17495"/>
        <dbReference type="ChEBI" id="CHEBI:74450"/>
        <dbReference type="ChEBI" id="CHEBI:76302"/>
    </reaction>
    <physiologicalReaction direction="left-to-right" evidence="20">
        <dbReference type="Rhea" id="RHEA:70316"/>
    </physiologicalReaction>
    <physiologicalReaction direction="right-to-left" evidence="20">
        <dbReference type="Rhea" id="RHEA:70317"/>
    </physiologicalReaction>
</comment>